<proteinExistence type="inferred from homology"/>
<evidence type="ECO:0000259" key="9">
    <source>
        <dbReference type="PROSITE" id="PS50846"/>
    </source>
</evidence>
<evidence type="ECO:0000256" key="7">
    <source>
        <dbReference type="ARBA" id="ARBA00023136"/>
    </source>
</evidence>
<dbReference type="InterPro" id="IPR006121">
    <property type="entry name" value="HMA_dom"/>
</dbReference>
<evidence type="ECO:0000256" key="2">
    <source>
        <dbReference type="ARBA" id="ARBA00006386"/>
    </source>
</evidence>
<feature type="transmembrane region" description="Helical" evidence="8">
    <location>
        <begin position="116"/>
        <end position="137"/>
    </location>
</feature>
<feature type="transmembrane region" description="Helical" evidence="8">
    <location>
        <begin position="243"/>
        <end position="264"/>
    </location>
</feature>
<dbReference type="PROSITE" id="PS50846">
    <property type="entry name" value="HMA_2"/>
    <property type="match status" value="1"/>
</dbReference>
<feature type="domain" description="HMA" evidence="9">
    <location>
        <begin position="354"/>
        <end position="418"/>
    </location>
</feature>
<protein>
    <submittedName>
        <fullName evidence="10">Transporter</fullName>
    </submittedName>
</protein>
<keyword evidence="3" id="KW-1003">Cell membrane</keyword>
<dbReference type="AlphaFoldDB" id="A0A160VD62"/>
<accession>A0A160VD62</accession>
<evidence type="ECO:0000256" key="3">
    <source>
        <dbReference type="ARBA" id="ARBA00022475"/>
    </source>
</evidence>
<dbReference type="GO" id="GO:0046872">
    <property type="term" value="F:metal ion binding"/>
    <property type="evidence" value="ECO:0007669"/>
    <property type="project" value="UniProtKB-KW"/>
</dbReference>
<dbReference type="InterPro" id="IPR005524">
    <property type="entry name" value="DUF318"/>
</dbReference>
<feature type="transmembrane region" description="Helical" evidence="8">
    <location>
        <begin position="314"/>
        <end position="333"/>
    </location>
</feature>
<dbReference type="Gene3D" id="3.30.70.100">
    <property type="match status" value="1"/>
</dbReference>
<dbReference type="PANTHER" id="PTHR34184:SF4">
    <property type="entry name" value="UPF0718 PROTEIN YCGR"/>
    <property type="match status" value="1"/>
</dbReference>
<sequence length="418" mass="44804">MVVDYLSLFLSEMWSLCLNMAPFLLMGMFVSGLISMFVNSRLILKHIGSKNFLSIFKSTVLGIPIPLCSCGVIPVAATLRDAGASKGSTVSFLVSTPQTGIDSIFLTYGMLGPVFALFRPLAAFVSGIFSGIVINSFDDDLHHHLPDADGVPNAKKSLIERLESGLRYGFLSLPSDIVVPLFQGLGIAAAIAIFIPPDFIAEYFYSSPYIMLFMMLAVSLPIYVCATASIPIAVVLMAKGVSAGAVFVFLMAGPATNASSIAVVKNILGQKTMYHYLLLISSTAIVFGFSLDSFVTIVPPTMLSFSHVHATDSYGSLFLTILFLLILINAYVYKYKGDVLKPTNGGNDFDRSQERLSIVVDGMTCSHCKASVESTVYSCSGVESAFVDLLTGQVIVLGSGLDESAIKDKIKGKGFSLK</sequence>
<evidence type="ECO:0000256" key="5">
    <source>
        <dbReference type="ARBA" id="ARBA00022723"/>
    </source>
</evidence>
<comment type="similarity">
    <text evidence="2">Belongs to the UPF0718 family.</text>
</comment>
<comment type="subcellular location">
    <subcellularLocation>
        <location evidence="1">Cell membrane</location>
        <topology evidence="1">Multi-pass membrane protein</topology>
    </subcellularLocation>
</comment>
<gene>
    <name evidence="10" type="ORF">MGWOODY_Mmi1189</name>
</gene>
<evidence type="ECO:0000256" key="4">
    <source>
        <dbReference type="ARBA" id="ARBA00022692"/>
    </source>
</evidence>
<keyword evidence="4 8" id="KW-0812">Transmembrane</keyword>
<dbReference type="PROSITE" id="PS01047">
    <property type="entry name" value="HMA_1"/>
    <property type="match status" value="1"/>
</dbReference>
<dbReference type="InterPro" id="IPR017969">
    <property type="entry name" value="Heavy-metal-associated_CS"/>
</dbReference>
<keyword evidence="5" id="KW-0479">Metal-binding</keyword>
<feature type="transmembrane region" description="Helical" evidence="8">
    <location>
        <begin position="20"/>
        <end position="38"/>
    </location>
</feature>
<dbReference type="SUPFAM" id="SSF55008">
    <property type="entry name" value="HMA, heavy metal-associated domain"/>
    <property type="match status" value="1"/>
</dbReference>
<dbReference type="Pfam" id="PF00403">
    <property type="entry name" value="HMA"/>
    <property type="match status" value="1"/>
</dbReference>
<evidence type="ECO:0000256" key="8">
    <source>
        <dbReference type="SAM" id="Phobius"/>
    </source>
</evidence>
<feature type="transmembrane region" description="Helical" evidence="8">
    <location>
        <begin position="177"/>
        <end position="197"/>
    </location>
</feature>
<keyword evidence="7 8" id="KW-0472">Membrane</keyword>
<dbReference type="EMBL" id="FAXC01000044">
    <property type="protein sequence ID" value="CUV08315.1"/>
    <property type="molecule type" value="Genomic_DNA"/>
</dbReference>
<dbReference type="GO" id="GO:0005886">
    <property type="term" value="C:plasma membrane"/>
    <property type="evidence" value="ECO:0007669"/>
    <property type="project" value="UniProtKB-SubCell"/>
</dbReference>
<dbReference type="InterPro" id="IPR052923">
    <property type="entry name" value="UPF0718"/>
</dbReference>
<evidence type="ECO:0000256" key="1">
    <source>
        <dbReference type="ARBA" id="ARBA00004651"/>
    </source>
</evidence>
<keyword evidence="6 8" id="KW-1133">Transmembrane helix</keyword>
<feature type="transmembrane region" description="Helical" evidence="8">
    <location>
        <begin position="209"/>
        <end position="237"/>
    </location>
</feature>
<reference evidence="10" key="1">
    <citation type="submission" date="2015-10" db="EMBL/GenBank/DDBJ databases">
        <authorList>
            <person name="Gilbert D.G."/>
        </authorList>
    </citation>
    <scope>NUCLEOTIDE SEQUENCE</scope>
</reference>
<dbReference type="Pfam" id="PF03773">
    <property type="entry name" value="ArsP_1"/>
    <property type="match status" value="1"/>
</dbReference>
<organism evidence="10">
    <name type="scientific">hydrothermal vent metagenome</name>
    <dbReference type="NCBI Taxonomy" id="652676"/>
    <lineage>
        <taxon>unclassified sequences</taxon>
        <taxon>metagenomes</taxon>
        <taxon>ecological metagenomes</taxon>
    </lineage>
</organism>
<feature type="transmembrane region" description="Helical" evidence="8">
    <location>
        <begin position="276"/>
        <end position="302"/>
    </location>
</feature>
<evidence type="ECO:0000256" key="6">
    <source>
        <dbReference type="ARBA" id="ARBA00022989"/>
    </source>
</evidence>
<name>A0A160VD62_9ZZZZ</name>
<evidence type="ECO:0000313" key="10">
    <source>
        <dbReference type="EMBL" id="CUV08315.1"/>
    </source>
</evidence>
<dbReference type="CDD" id="cd00371">
    <property type="entry name" value="HMA"/>
    <property type="match status" value="1"/>
</dbReference>
<dbReference type="InterPro" id="IPR036163">
    <property type="entry name" value="HMA_dom_sf"/>
</dbReference>
<dbReference type="PANTHER" id="PTHR34184">
    <property type="entry name" value="UPF0718 PROTEIN YCGR"/>
    <property type="match status" value="1"/>
</dbReference>